<dbReference type="PANTHER" id="PTHR42713">
    <property type="entry name" value="HISTIDINE KINASE-RELATED"/>
    <property type="match status" value="1"/>
</dbReference>
<dbReference type="Pfam" id="PF17853">
    <property type="entry name" value="GGDEF_2"/>
    <property type="match status" value="1"/>
</dbReference>
<dbReference type="GO" id="GO:0003700">
    <property type="term" value="F:DNA-binding transcription factor activity"/>
    <property type="evidence" value="ECO:0007669"/>
    <property type="project" value="InterPro"/>
</dbReference>
<dbReference type="InterPro" id="IPR041522">
    <property type="entry name" value="CdaR_GGDEF"/>
</dbReference>
<dbReference type="Gene3D" id="3.40.50.2300">
    <property type="match status" value="1"/>
</dbReference>
<evidence type="ECO:0000259" key="11">
    <source>
        <dbReference type="PROSITE" id="PS01124"/>
    </source>
</evidence>
<dbReference type="Pfam" id="PF00072">
    <property type="entry name" value="Response_reg"/>
    <property type="match status" value="1"/>
</dbReference>
<evidence type="ECO:0000256" key="4">
    <source>
        <dbReference type="ARBA" id="ARBA00022553"/>
    </source>
</evidence>
<sequence>MLKVFLVEDEFAVRERMKKNINWEENGFCLVGEAGDGELAYPLIQEVKPDIIITDIKMPFMDGLELSKLVKKDLPQVKIIILSGYDEFEYAKEAINIGVTDYLLKPITSKKLMESLNQVAQAIRKEQEKQAYYERCQLERLESMQLASKKFFYNMVTGKLSATELIAQAKSLAIDLTAKMYSVVLIKGSVDLKAKEENLPMGRITDRLQAWLQERVDVIGFDRETEGWALILKGTNIHIEELEKEIITLIQEEMKDYSMPSYCIGIGHRASRLSEIAYAFETANQALAYRYMLQNEKVIYYDTLKQYKLNQRDKAISIREMDLTHMDKKTIEDFLRSGTKQQLQDFIVNYIKSIQGGMESFLFRQYIMMDIYFNVIAFGEQLGYEKDEVIKACGDIKEIYTVIQTKEDASHYLEILLTGALSLRDAMSGRRYKALVEDAKYYIKKYYNKESISLNQVADYVNMSSSHFSAIFSQETGQTFISYLTQIRMEKAKELLRCSSMKTLEVGYEVGYKDPHYFSHLFKKTQNCTPKEYRKSTLS</sequence>
<organism evidence="13 14">
    <name type="scientific">Zhenhengia yiwuensis</name>
    <dbReference type="NCBI Taxonomy" id="2763666"/>
    <lineage>
        <taxon>Bacteria</taxon>
        <taxon>Bacillati</taxon>
        <taxon>Bacillota</taxon>
        <taxon>Clostridia</taxon>
        <taxon>Lachnospirales</taxon>
        <taxon>Lachnospiraceae</taxon>
        <taxon>Zhenhengia</taxon>
    </lineage>
</organism>
<keyword evidence="7" id="KW-0238">DNA-binding</keyword>
<dbReference type="InterPro" id="IPR011006">
    <property type="entry name" value="CheY-like_superfamily"/>
</dbReference>
<dbReference type="PANTHER" id="PTHR42713:SF3">
    <property type="entry name" value="TRANSCRIPTIONAL REGULATORY PROTEIN HPTR"/>
    <property type="match status" value="1"/>
</dbReference>
<dbReference type="InterPro" id="IPR009057">
    <property type="entry name" value="Homeodomain-like_sf"/>
</dbReference>
<dbReference type="RefSeq" id="WP_249332184.1">
    <property type="nucleotide sequence ID" value="NZ_JACRSY010000007.1"/>
</dbReference>
<dbReference type="SUPFAM" id="SSF46689">
    <property type="entry name" value="Homeodomain-like"/>
    <property type="match status" value="2"/>
</dbReference>
<proteinExistence type="predicted"/>
<keyword evidence="6" id="KW-0805">Transcription regulation</keyword>
<dbReference type="InterPro" id="IPR051552">
    <property type="entry name" value="HptR"/>
</dbReference>
<keyword evidence="14" id="KW-1185">Reference proteome</keyword>
<dbReference type="AlphaFoldDB" id="A0A926EGA1"/>
<gene>
    <name evidence="13" type="ORF">H8718_05715</name>
</gene>
<feature type="domain" description="HTH araC/xylS-type" evidence="11">
    <location>
        <begin position="437"/>
        <end position="536"/>
    </location>
</feature>
<comment type="caution">
    <text evidence="13">The sequence shown here is derived from an EMBL/GenBank/DDBJ whole genome shotgun (WGS) entry which is preliminary data.</text>
</comment>
<dbReference type="SMART" id="SM00342">
    <property type="entry name" value="HTH_ARAC"/>
    <property type="match status" value="1"/>
</dbReference>
<feature type="modified residue" description="4-aspartylphosphate" evidence="10">
    <location>
        <position position="55"/>
    </location>
</feature>
<dbReference type="Pfam" id="PF12833">
    <property type="entry name" value="HTH_18"/>
    <property type="match status" value="1"/>
</dbReference>
<dbReference type="SUPFAM" id="SSF52172">
    <property type="entry name" value="CheY-like"/>
    <property type="match status" value="1"/>
</dbReference>
<evidence type="ECO:0000256" key="8">
    <source>
        <dbReference type="ARBA" id="ARBA00023163"/>
    </source>
</evidence>
<accession>A0A926EGA1</accession>
<evidence type="ECO:0000256" key="6">
    <source>
        <dbReference type="ARBA" id="ARBA00023015"/>
    </source>
</evidence>
<evidence type="ECO:0000256" key="2">
    <source>
        <dbReference type="ARBA" id="ARBA00018672"/>
    </source>
</evidence>
<evidence type="ECO:0000256" key="9">
    <source>
        <dbReference type="ARBA" id="ARBA00024867"/>
    </source>
</evidence>
<comment type="function">
    <text evidence="9">May play the central regulatory role in sporulation. It may be an element of the effector pathway responsible for the activation of sporulation genes in response to nutritional stress. Spo0A may act in concert with spo0H (a sigma factor) to control the expression of some genes that are critical to the sporulation process.</text>
</comment>
<dbReference type="Proteomes" id="UP000655830">
    <property type="component" value="Unassembled WGS sequence"/>
</dbReference>
<protein>
    <recommendedName>
        <fullName evidence="2">Stage 0 sporulation protein A homolog</fullName>
    </recommendedName>
</protein>
<evidence type="ECO:0000256" key="1">
    <source>
        <dbReference type="ARBA" id="ARBA00004496"/>
    </source>
</evidence>
<name>A0A926EGA1_9FIRM</name>
<keyword evidence="5" id="KW-0902">Two-component regulatory system</keyword>
<evidence type="ECO:0000313" key="14">
    <source>
        <dbReference type="Proteomes" id="UP000655830"/>
    </source>
</evidence>
<dbReference type="PROSITE" id="PS01124">
    <property type="entry name" value="HTH_ARAC_FAMILY_2"/>
    <property type="match status" value="1"/>
</dbReference>
<keyword evidence="4 10" id="KW-0597">Phosphoprotein</keyword>
<keyword evidence="3" id="KW-0963">Cytoplasm</keyword>
<dbReference type="Gene3D" id="1.10.10.60">
    <property type="entry name" value="Homeodomain-like"/>
    <property type="match status" value="2"/>
</dbReference>
<evidence type="ECO:0000256" key="7">
    <source>
        <dbReference type="ARBA" id="ARBA00023125"/>
    </source>
</evidence>
<feature type="domain" description="Response regulatory" evidence="12">
    <location>
        <begin position="3"/>
        <end position="120"/>
    </location>
</feature>
<dbReference type="SMART" id="SM00448">
    <property type="entry name" value="REC"/>
    <property type="match status" value="1"/>
</dbReference>
<evidence type="ECO:0000259" key="12">
    <source>
        <dbReference type="PROSITE" id="PS50110"/>
    </source>
</evidence>
<dbReference type="GO" id="GO:0043565">
    <property type="term" value="F:sequence-specific DNA binding"/>
    <property type="evidence" value="ECO:0007669"/>
    <property type="project" value="InterPro"/>
</dbReference>
<comment type="subcellular location">
    <subcellularLocation>
        <location evidence="1">Cytoplasm</location>
    </subcellularLocation>
</comment>
<dbReference type="InterPro" id="IPR001789">
    <property type="entry name" value="Sig_transdc_resp-reg_receiver"/>
</dbReference>
<dbReference type="EMBL" id="JACRSY010000007">
    <property type="protein sequence ID" value="MBC8579031.1"/>
    <property type="molecule type" value="Genomic_DNA"/>
</dbReference>
<evidence type="ECO:0000256" key="3">
    <source>
        <dbReference type="ARBA" id="ARBA00022490"/>
    </source>
</evidence>
<dbReference type="InterPro" id="IPR018060">
    <property type="entry name" value="HTH_AraC"/>
</dbReference>
<dbReference type="GO" id="GO:0000160">
    <property type="term" value="P:phosphorelay signal transduction system"/>
    <property type="evidence" value="ECO:0007669"/>
    <property type="project" value="UniProtKB-KW"/>
</dbReference>
<reference evidence="13" key="1">
    <citation type="submission" date="2020-08" db="EMBL/GenBank/DDBJ databases">
        <title>Genome public.</title>
        <authorList>
            <person name="Liu C."/>
            <person name="Sun Q."/>
        </authorList>
    </citation>
    <scope>NUCLEOTIDE SEQUENCE</scope>
    <source>
        <strain evidence="13">NSJ-12</strain>
    </source>
</reference>
<dbReference type="GO" id="GO:0005737">
    <property type="term" value="C:cytoplasm"/>
    <property type="evidence" value="ECO:0007669"/>
    <property type="project" value="UniProtKB-SubCell"/>
</dbReference>
<dbReference type="PROSITE" id="PS50110">
    <property type="entry name" value="RESPONSE_REGULATORY"/>
    <property type="match status" value="1"/>
</dbReference>
<keyword evidence="8" id="KW-0804">Transcription</keyword>
<dbReference type="CDD" id="cd17536">
    <property type="entry name" value="REC_YesN-like"/>
    <property type="match status" value="1"/>
</dbReference>
<evidence type="ECO:0000256" key="5">
    <source>
        <dbReference type="ARBA" id="ARBA00023012"/>
    </source>
</evidence>
<evidence type="ECO:0000313" key="13">
    <source>
        <dbReference type="EMBL" id="MBC8579031.1"/>
    </source>
</evidence>
<evidence type="ECO:0000256" key="10">
    <source>
        <dbReference type="PROSITE-ProRule" id="PRU00169"/>
    </source>
</evidence>